<dbReference type="Proteomes" id="UP001144157">
    <property type="component" value="Unassembled WGS sequence"/>
</dbReference>
<evidence type="ECO:0000313" key="11">
    <source>
        <dbReference type="Proteomes" id="UP001144157"/>
    </source>
</evidence>
<evidence type="ECO:0000256" key="7">
    <source>
        <dbReference type="ARBA" id="ARBA00023033"/>
    </source>
</evidence>
<evidence type="ECO:0000256" key="9">
    <source>
        <dbReference type="RuleBase" id="RU000461"/>
    </source>
</evidence>
<dbReference type="GO" id="GO:0016712">
    <property type="term" value="F:oxidoreductase activity, acting on paired donors, with incorporation or reduction of molecular oxygen, reduced flavin or flavoprotein as one donor, and incorporation of one atom of oxygen"/>
    <property type="evidence" value="ECO:0007669"/>
    <property type="project" value="InterPro"/>
</dbReference>
<dbReference type="InterPro" id="IPR002402">
    <property type="entry name" value="Cyt_P450_E_grp-II"/>
</dbReference>
<evidence type="ECO:0000256" key="4">
    <source>
        <dbReference type="ARBA" id="ARBA00022723"/>
    </source>
</evidence>
<keyword evidence="7 9" id="KW-0503">Monooxygenase</keyword>
<dbReference type="EMBL" id="BRPE01000004">
    <property type="protein sequence ID" value="GLA82821.1"/>
    <property type="molecule type" value="Genomic_DNA"/>
</dbReference>
<keyword evidence="4 8" id="KW-0479">Metal-binding</keyword>
<keyword evidence="6 8" id="KW-0408">Iron</keyword>
<dbReference type="InterPro" id="IPR017972">
    <property type="entry name" value="Cyt_P450_CS"/>
</dbReference>
<proteinExistence type="inferred from homology"/>
<evidence type="ECO:0000256" key="6">
    <source>
        <dbReference type="ARBA" id="ARBA00023004"/>
    </source>
</evidence>
<sequence length="508" mass="58331">MGLFFNSHTNQLLLLLTVLAALTFVTSRARRYFIRREFARRHGCQEPPSVNKDPFLALDQIWTSVRYFREYVSLEKNAERYRLYGDTYAWKLLLGHYRVFTMEPENVKSVLSTSFKDWGLGHRLPHFEPLLGKGIFDTDGEHWATSRALIRPSFTRDQVADLAMFEELIPDLFARIPRDGVTVVDLQDLFFRYTIDSATAFLFGQSVASLKMDQSELGFAQAFNYSQEAITLRFVLGPLGRIFPHKKADKCYRLCRDFAARFVDEAVQAAQSEGADGTSETKHERYIFSHELARRTSDKRRILDELMNVLLAGRDTTAGLLSNMFFMLAKHPEVWDKLRQEVATLEGRLPSYEELRNLKYLRCCMNESLRLHPVVPVNGRIALRDTVLPKGGGKDGRSPVFMPEGSTIEYNVYAMHRRKDIYGADADVFRPERWENGQLQPRWEYLPFNGGPRICLGQQYALTEAGYVTVRMAQEFRTLKSQDPGPWEEALTLTLCSRNGTKVSVTPA</sequence>
<dbReference type="GO" id="GO:0005506">
    <property type="term" value="F:iron ion binding"/>
    <property type="evidence" value="ECO:0007669"/>
    <property type="project" value="InterPro"/>
</dbReference>
<dbReference type="CDD" id="cd11063">
    <property type="entry name" value="CYP52"/>
    <property type="match status" value="1"/>
</dbReference>
<comment type="similarity">
    <text evidence="2 9">Belongs to the cytochrome P450 family.</text>
</comment>
<keyword evidence="5 9" id="KW-0560">Oxidoreductase</keyword>
<reference evidence="10" key="1">
    <citation type="submission" date="2022-07" db="EMBL/GenBank/DDBJ databases">
        <title>Taxonomy of Aspergillus series Nigri: significant species reduction supported by multi-species coalescent approaches.</title>
        <authorList>
            <person name="Bian C."/>
            <person name="Kusuya Y."/>
            <person name="Sklenar F."/>
            <person name="D'hooge E."/>
            <person name="Yaguchi T."/>
            <person name="Takahashi H."/>
            <person name="Hubka V."/>
        </authorList>
    </citation>
    <scope>NUCLEOTIDE SEQUENCE</scope>
    <source>
        <strain evidence="10">IFM 56815</strain>
    </source>
</reference>
<dbReference type="InterPro" id="IPR047146">
    <property type="entry name" value="Cyt_P450_E_CYP52_fungi"/>
</dbReference>
<organism evidence="10 11">
    <name type="scientific">Aspergillus tubingensis</name>
    <dbReference type="NCBI Taxonomy" id="5068"/>
    <lineage>
        <taxon>Eukaryota</taxon>
        <taxon>Fungi</taxon>
        <taxon>Dikarya</taxon>
        <taxon>Ascomycota</taxon>
        <taxon>Pezizomycotina</taxon>
        <taxon>Eurotiomycetes</taxon>
        <taxon>Eurotiomycetidae</taxon>
        <taxon>Eurotiales</taxon>
        <taxon>Aspergillaceae</taxon>
        <taxon>Aspergillus</taxon>
        <taxon>Aspergillus subgen. Circumdati</taxon>
    </lineage>
</organism>
<dbReference type="PANTHER" id="PTHR24287:SF17">
    <property type="entry name" value="P450, PUTATIVE (EUROFUNG)-RELATED"/>
    <property type="match status" value="1"/>
</dbReference>
<dbReference type="InterPro" id="IPR001128">
    <property type="entry name" value="Cyt_P450"/>
</dbReference>
<gene>
    <name evidence="10" type="ORF">AtubIFM56815_007011</name>
</gene>
<dbReference type="InterPro" id="IPR002974">
    <property type="entry name" value="Cyt_P450_E_CYP52_ascomycetes"/>
</dbReference>
<evidence type="ECO:0000256" key="3">
    <source>
        <dbReference type="ARBA" id="ARBA00022617"/>
    </source>
</evidence>
<dbReference type="Gene3D" id="1.10.630.10">
    <property type="entry name" value="Cytochrome P450"/>
    <property type="match status" value="1"/>
</dbReference>
<dbReference type="PROSITE" id="PS00086">
    <property type="entry name" value="CYTOCHROME_P450"/>
    <property type="match status" value="1"/>
</dbReference>
<dbReference type="PANTHER" id="PTHR24287">
    <property type="entry name" value="P450, PUTATIVE (EUROFUNG)-RELATED"/>
    <property type="match status" value="1"/>
</dbReference>
<evidence type="ECO:0000256" key="5">
    <source>
        <dbReference type="ARBA" id="ARBA00023002"/>
    </source>
</evidence>
<protein>
    <recommendedName>
        <fullName evidence="12">Cytochrome P450 alkane hydroxylase</fullName>
    </recommendedName>
</protein>
<keyword evidence="3 8" id="KW-0349">Heme</keyword>
<comment type="caution">
    <text evidence="10">The sequence shown here is derived from an EMBL/GenBank/DDBJ whole genome shotgun (WGS) entry which is preliminary data.</text>
</comment>
<name>A0A9W6AL87_ASPTU</name>
<accession>A0A9W6AL87</accession>
<dbReference type="PRINTS" id="PR00464">
    <property type="entry name" value="EP450II"/>
</dbReference>
<evidence type="ECO:0000256" key="2">
    <source>
        <dbReference type="ARBA" id="ARBA00010617"/>
    </source>
</evidence>
<dbReference type="SUPFAM" id="SSF48264">
    <property type="entry name" value="Cytochrome P450"/>
    <property type="match status" value="1"/>
</dbReference>
<evidence type="ECO:0000313" key="10">
    <source>
        <dbReference type="EMBL" id="GLA82821.1"/>
    </source>
</evidence>
<evidence type="ECO:0000256" key="1">
    <source>
        <dbReference type="ARBA" id="ARBA00001971"/>
    </source>
</evidence>
<evidence type="ECO:0000256" key="8">
    <source>
        <dbReference type="PIRSR" id="PIRSR602402-1"/>
    </source>
</evidence>
<dbReference type="PRINTS" id="PR01239">
    <property type="entry name" value="EP450IICYP52"/>
</dbReference>
<dbReference type="GO" id="GO:0020037">
    <property type="term" value="F:heme binding"/>
    <property type="evidence" value="ECO:0007669"/>
    <property type="project" value="InterPro"/>
</dbReference>
<dbReference type="AlphaFoldDB" id="A0A9W6AL87"/>
<dbReference type="PRINTS" id="PR00385">
    <property type="entry name" value="P450"/>
</dbReference>
<dbReference type="InterPro" id="IPR036396">
    <property type="entry name" value="Cyt_P450_sf"/>
</dbReference>
<dbReference type="Pfam" id="PF00067">
    <property type="entry name" value="p450"/>
    <property type="match status" value="1"/>
</dbReference>
<feature type="binding site" description="axial binding residue" evidence="8">
    <location>
        <position position="455"/>
    </location>
    <ligand>
        <name>heme</name>
        <dbReference type="ChEBI" id="CHEBI:30413"/>
    </ligand>
    <ligandPart>
        <name>Fe</name>
        <dbReference type="ChEBI" id="CHEBI:18248"/>
    </ligandPart>
</feature>
<comment type="cofactor">
    <cofactor evidence="1 8">
        <name>heme</name>
        <dbReference type="ChEBI" id="CHEBI:30413"/>
    </cofactor>
</comment>
<evidence type="ECO:0008006" key="12">
    <source>
        <dbReference type="Google" id="ProtNLM"/>
    </source>
</evidence>